<dbReference type="EMBL" id="FOAW01000005">
    <property type="protein sequence ID" value="SEL01336.1"/>
    <property type="molecule type" value="Genomic_DNA"/>
</dbReference>
<evidence type="ECO:0000313" key="4">
    <source>
        <dbReference type="Proteomes" id="UP000198677"/>
    </source>
</evidence>
<feature type="compositionally biased region" description="Acidic residues" evidence="1">
    <location>
        <begin position="306"/>
        <end position="317"/>
    </location>
</feature>
<dbReference type="AlphaFoldDB" id="A0A1H7LQZ8"/>
<reference evidence="4" key="1">
    <citation type="submission" date="2016-10" db="EMBL/GenBank/DDBJ databases">
        <authorList>
            <person name="Varghese N."/>
            <person name="Submissions S."/>
        </authorList>
    </citation>
    <scope>NUCLEOTIDE SEQUENCE [LARGE SCALE GENOMIC DNA]</scope>
    <source>
        <strain evidence="4">DSM 44675</strain>
    </source>
</reference>
<dbReference type="PANTHER" id="PTHR33824:SF7">
    <property type="entry name" value="POLYKETIDE CYCLASE_DEHYDRASE AND LIPID TRANSPORT SUPERFAMILY PROTEIN"/>
    <property type="match status" value="1"/>
</dbReference>
<keyword evidence="4" id="KW-1185">Reference proteome</keyword>
<dbReference type="CDD" id="cd07817">
    <property type="entry name" value="SRPBCC_8"/>
    <property type="match status" value="1"/>
</dbReference>
<proteinExistence type="predicted"/>
<name>A0A1H7LQZ8_9NOCA</name>
<gene>
    <name evidence="3" type="ORF">SAMN05444583_105126</name>
</gene>
<dbReference type="RefSeq" id="WP_083576462.1">
    <property type="nucleotide sequence ID" value="NZ_FOAW01000005.1"/>
</dbReference>
<feature type="compositionally biased region" description="Low complexity" evidence="1">
    <location>
        <begin position="337"/>
        <end position="347"/>
    </location>
</feature>
<dbReference type="InterPro" id="IPR023393">
    <property type="entry name" value="START-like_dom_sf"/>
</dbReference>
<protein>
    <submittedName>
        <fullName evidence="3">Polyketide cyclase / dehydrase and lipid transport</fullName>
    </submittedName>
</protein>
<dbReference type="OrthoDB" id="3695445at2"/>
<dbReference type="InterPro" id="IPR047137">
    <property type="entry name" value="ORF3"/>
</dbReference>
<feature type="compositionally biased region" description="Basic residues" evidence="1">
    <location>
        <begin position="324"/>
        <end position="336"/>
    </location>
</feature>
<evidence type="ECO:0000313" key="3">
    <source>
        <dbReference type="EMBL" id="SEL01336.1"/>
    </source>
</evidence>
<dbReference type="PANTHER" id="PTHR33824">
    <property type="entry name" value="POLYKETIDE CYCLASE/DEHYDRASE AND LIPID TRANSPORT SUPERFAMILY PROTEIN"/>
    <property type="match status" value="1"/>
</dbReference>
<dbReference type="Proteomes" id="UP000198677">
    <property type="component" value="Unassembled WGS sequence"/>
</dbReference>
<feature type="domain" description="Coenzyme Q-binding protein COQ10 START" evidence="2">
    <location>
        <begin position="148"/>
        <end position="269"/>
    </location>
</feature>
<organism evidence="3 4">
    <name type="scientific">Rhodococcus maanshanensis</name>
    <dbReference type="NCBI Taxonomy" id="183556"/>
    <lineage>
        <taxon>Bacteria</taxon>
        <taxon>Bacillati</taxon>
        <taxon>Actinomycetota</taxon>
        <taxon>Actinomycetes</taxon>
        <taxon>Mycobacteriales</taxon>
        <taxon>Nocardiaceae</taxon>
        <taxon>Rhodococcus</taxon>
    </lineage>
</organism>
<feature type="region of interest" description="Disordered" evidence="1">
    <location>
        <begin position="1"/>
        <end position="39"/>
    </location>
</feature>
<feature type="compositionally biased region" description="Polar residues" evidence="1">
    <location>
        <begin position="28"/>
        <end position="39"/>
    </location>
</feature>
<dbReference type="InterPro" id="IPR005031">
    <property type="entry name" value="COQ10_START"/>
</dbReference>
<evidence type="ECO:0000259" key="2">
    <source>
        <dbReference type="Pfam" id="PF03364"/>
    </source>
</evidence>
<sequence>MTRSVERATQKVGKVAKNTADTVGNAGRSASGTTKDLSPLQESLQNLAGTLTERAASTLTDKVSGAAERLTDYAEGSGGGLLAAVTGSQKLAEGKSPLSAAMSAGLANVKDLAGKKFEDIKESFTGGKGKGKGGKKLKLTNIVEQIDVGVPVQLAYDQWTQFGDFPSFMKKVEQVEQKEDEKLTWTAKVFWSRRTWEATILEQVPDEHIIWRSKGDKGYIDGAVTFHELAPSLTRIIMILEYHPQGFFEKTGNLWRAQGRRARLELKHFQRHLMTQSALHPDEVEGWRGEIHDSEVVEGAEASGRDDEDEDEDEGHTDDDSQPRRRPSSTGAKRKASSGGASRSSRSTTRDEQPKSRRTQKKREPQK</sequence>
<evidence type="ECO:0000256" key="1">
    <source>
        <dbReference type="SAM" id="MobiDB-lite"/>
    </source>
</evidence>
<accession>A0A1H7LQZ8</accession>
<dbReference type="Pfam" id="PF03364">
    <property type="entry name" value="Polyketide_cyc"/>
    <property type="match status" value="1"/>
</dbReference>
<feature type="region of interest" description="Disordered" evidence="1">
    <location>
        <begin position="294"/>
        <end position="367"/>
    </location>
</feature>
<dbReference type="SUPFAM" id="SSF55961">
    <property type="entry name" value="Bet v1-like"/>
    <property type="match status" value="1"/>
</dbReference>
<dbReference type="Gene3D" id="3.30.530.20">
    <property type="match status" value="1"/>
</dbReference>